<feature type="region of interest" description="Disordered" evidence="4">
    <location>
        <begin position="18"/>
        <end position="40"/>
    </location>
</feature>
<keyword evidence="3" id="KW-0804">Transcription</keyword>
<comment type="caution">
    <text evidence="6">The sequence shown here is derived from an EMBL/GenBank/DDBJ whole genome shotgun (WGS) entry which is preliminary data.</text>
</comment>
<evidence type="ECO:0000256" key="4">
    <source>
        <dbReference type="SAM" id="MobiDB-lite"/>
    </source>
</evidence>
<dbReference type="InterPro" id="IPR050204">
    <property type="entry name" value="AraC_XylS_family_regulators"/>
</dbReference>
<name>A0ABV8KJN9_9ACTN</name>
<dbReference type="PANTHER" id="PTHR46796">
    <property type="entry name" value="HTH-TYPE TRANSCRIPTIONAL ACTIVATOR RHAS-RELATED"/>
    <property type="match status" value="1"/>
</dbReference>
<proteinExistence type="predicted"/>
<dbReference type="PROSITE" id="PS01124">
    <property type="entry name" value="HTH_ARAC_FAMILY_2"/>
    <property type="match status" value="1"/>
</dbReference>
<dbReference type="InterPro" id="IPR018060">
    <property type="entry name" value="HTH_AraC"/>
</dbReference>
<dbReference type="Pfam" id="PF12833">
    <property type="entry name" value="HTH_18"/>
    <property type="match status" value="1"/>
</dbReference>
<keyword evidence="2" id="KW-0238">DNA-binding</keyword>
<evidence type="ECO:0000256" key="3">
    <source>
        <dbReference type="ARBA" id="ARBA00023163"/>
    </source>
</evidence>
<accession>A0ABV8KJN9</accession>
<dbReference type="Gene3D" id="1.10.10.60">
    <property type="entry name" value="Homeodomain-like"/>
    <property type="match status" value="1"/>
</dbReference>
<dbReference type="EMBL" id="JBHSBN010000005">
    <property type="protein sequence ID" value="MFC4106207.1"/>
    <property type="molecule type" value="Genomic_DNA"/>
</dbReference>
<reference evidence="7" key="1">
    <citation type="journal article" date="2019" name="Int. J. Syst. Evol. Microbiol.">
        <title>The Global Catalogue of Microorganisms (GCM) 10K type strain sequencing project: providing services to taxonomists for standard genome sequencing and annotation.</title>
        <authorList>
            <consortium name="The Broad Institute Genomics Platform"/>
            <consortium name="The Broad Institute Genome Sequencing Center for Infectious Disease"/>
            <person name="Wu L."/>
            <person name="Ma J."/>
        </authorList>
    </citation>
    <scope>NUCLEOTIDE SEQUENCE [LARGE SCALE GENOMIC DNA]</scope>
    <source>
        <strain evidence="7">2902at01</strain>
    </source>
</reference>
<protein>
    <submittedName>
        <fullName evidence="6">Helix-turn-helix domain-containing protein</fullName>
    </submittedName>
</protein>
<keyword evidence="7" id="KW-1185">Reference proteome</keyword>
<feature type="domain" description="HTH araC/xylS-type" evidence="5">
    <location>
        <begin position="72"/>
        <end position="175"/>
    </location>
</feature>
<dbReference type="RefSeq" id="WP_377543763.1">
    <property type="nucleotide sequence ID" value="NZ_JBHSBN010000005.1"/>
</dbReference>
<evidence type="ECO:0000313" key="7">
    <source>
        <dbReference type="Proteomes" id="UP001595868"/>
    </source>
</evidence>
<evidence type="ECO:0000259" key="5">
    <source>
        <dbReference type="PROSITE" id="PS01124"/>
    </source>
</evidence>
<evidence type="ECO:0000313" key="6">
    <source>
        <dbReference type="EMBL" id="MFC4106207.1"/>
    </source>
</evidence>
<keyword evidence="1" id="KW-0805">Transcription regulation</keyword>
<evidence type="ECO:0000256" key="1">
    <source>
        <dbReference type="ARBA" id="ARBA00023015"/>
    </source>
</evidence>
<sequence>MATGEVRTAAGPVRVARCGRSAEGATGRGERPGPAGRHERRAIGYRPPLAIACGAWVEAVLLARAAGAPAADPAVTVAAAVLHRGATVAEVEDRLGWTRRRLASRFGDRVGITPKRFARVRRFQRLLGAVTTDARHGLAPDWARLAAEHGYHDQAHMIHDFRAFAGFSPTAYRPRSDGARNHVPA</sequence>
<dbReference type="Proteomes" id="UP001595868">
    <property type="component" value="Unassembled WGS sequence"/>
</dbReference>
<evidence type="ECO:0000256" key="2">
    <source>
        <dbReference type="ARBA" id="ARBA00023125"/>
    </source>
</evidence>
<gene>
    <name evidence="6" type="ORF">ACFOX0_09690</name>
</gene>
<dbReference type="SMART" id="SM00342">
    <property type="entry name" value="HTH_ARAC"/>
    <property type="match status" value="1"/>
</dbReference>
<organism evidence="6 7">
    <name type="scientific">Micromonospora zhanjiangensis</name>
    <dbReference type="NCBI Taxonomy" id="1522057"/>
    <lineage>
        <taxon>Bacteria</taxon>
        <taxon>Bacillati</taxon>
        <taxon>Actinomycetota</taxon>
        <taxon>Actinomycetes</taxon>
        <taxon>Micromonosporales</taxon>
        <taxon>Micromonosporaceae</taxon>
        <taxon>Micromonospora</taxon>
    </lineage>
</organism>
<dbReference type="PANTHER" id="PTHR46796:SF15">
    <property type="entry name" value="BLL1074 PROTEIN"/>
    <property type="match status" value="1"/>
</dbReference>